<dbReference type="PANTHER" id="PTHR46558:SF11">
    <property type="entry name" value="HTH-TYPE TRANSCRIPTIONAL REGULATOR XRE"/>
    <property type="match status" value="1"/>
</dbReference>
<dbReference type="EMBL" id="PIFK01000098">
    <property type="protein sequence ID" value="PTP18615.1"/>
    <property type="molecule type" value="Genomic_DNA"/>
</dbReference>
<feature type="domain" description="HTH cro/C1-type" evidence="2">
    <location>
        <begin position="6"/>
        <end position="60"/>
    </location>
</feature>
<dbReference type="InterPro" id="IPR001387">
    <property type="entry name" value="Cro/C1-type_HTH"/>
</dbReference>
<keyword evidence="1" id="KW-0238">DNA-binding</keyword>
<evidence type="ECO:0000259" key="2">
    <source>
        <dbReference type="PROSITE" id="PS50943"/>
    </source>
</evidence>
<evidence type="ECO:0000313" key="3">
    <source>
        <dbReference type="EMBL" id="PTP18615.1"/>
    </source>
</evidence>
<evidence type="ECO:0000313" key="4">
    <source>
        <dbReference type="Proteomes" id="UP000244197"/>
    </source>
</evidence>
<dbReference type="AlphaFoldDB" id="A0A2T5EGG3"/>
<dbReference type="PANTHER" id="PTHR46558">
    <property type="entry name" value="TRACRIPTIONAL REGULATORY PROTEIN-RELATED-RELATED"/>
    <property type="match status" value="1"/>
</dbReference>
<reference evidence="3 4" key="1">
    <citation type="submission" date="2017-11" db="EMBL/GenBank/DDBJ databases">
        <title>Population delineation of vibrios coincides with oyster pathogenicity.</title>
        <authorList>
            <person name="Bruto M."/>
            <person name="Labreuche Y."/>
            <person name="James A."/>
            <person name="Piel D."/>
            <person name="Chenivesse S."/>
            <person name="Petton B."/>
            <person name="Polz M.F."/>
            <person name="Le Roux F."/>
        </authorList>
    </citation>
    <scope>NUCLEOTIDE SEQUENCE [LARGE SCALE GENOMIC DNA]</scope>
    <source>
        <strain evidence="3 4">FF_144</strain>
    </source>
</reference>
<dbReference type="GO" id="GO:0003677">
    <property type="term" value="F:DNA binding"/>
    <property type="evidence" value="ECO:0007669"/>
    <property type="project" value="UniProtKB-KW"/>
</dbReference>
<dbReference type="Pfam" id="PF01381">
    <property type="entry name" value="HTH_3"/>
    <property type="match status" value="1"/>
</dbReference>
<dbReference type="SUPFAM" id="SSF47413">
    <property type="entry name" value="lambda repressor-like DNA-binding domains"/>
    <property type="match status" value="1"/>
</dbReference>
<evidence type="ECO:0000256" key="1">
    <source>
        <dbReference type="ARBA" id="ARBA00023125"/>
    </source>
</evidence>
<dbReference type="Proteomes" id="UP000244197">
    <property type="component" value="Unassembled WGS sequence"/>
</dbReference>
<dbReference type="InterPro" id="IPR010982">
    <property type="entry name" value="Lambda_DNA-bd_dom_sf"/>
</dbReference>
<sequence length="116" mass="13032">MLNENIKRLREEKGVTQLDMAQAVGASTKTVMNWESGKTEPKASELVMIAKRLGVSINEILGQEESAQKKLLEKISSAIDGFNKSELESLSIMVEGLYLRNQSNKAREDFSREETR</sequence>
<dbReference type="RefSeq" id="WP_102457765.1">
    <property type="nucleotide sequence ID" value="NZ_MCWO01000121.1"/>
</dbReference>
<protein>
    <submittedName>
        <fullName evidence="3">XRE family transcriptional regulator</fullName>
    </submittedName>
</protein>
<dbReference type="SMART" id="SM00530">
    <property type="entry name" value="HTH_XRE"/>
    <property type="match status" value="1"/>
</dbReference>
<organism evidence="3 4">
    <name type="scientific">Vibrio splendidus</name>
    <dbReference type="NCBI Taxonomy" id="29497"/>
    <lineage>
        <taxon>Bacteria</taxon>
        <taxon>Pseudomonadati</taxon>
        <taxon>Pseudomonadota</taxon>
        <taxon>Gammaproteobacteria</taxon>
        <taxon>Vibrionales</taxon>
        <taxon>Vibrionaceae</taxon>
        <taxon>Vibrio</taxon>
    </lineage>
</organism>
<comment type="caution">
    <text evidence="3">The sequence shown here is derived from an EMBL/GenBank/DDBJ whole genome shotgun (WGS) entry which is preliminary data.</text>
</comment>
<dbReference type="PROSITE" id="PS50943">
    <property type="entry name" value="HTH_CROC1"/>
    <property type="match status" value="1"/>
</dbReference>
<dbReference type="Gene3D" id="1.10.260.40">
    <property type="entry name" value="lambda repressor-like DNA-binding domains"/>
    <property type="match status" value="1"/>
</dbReference>
<accession>A0A2T5EGG3</accession>
<name>A0A2T5EGG3_VIBSP</name>
<gene>
    <name evidence="3" type="ORF">CWO07_24980</name>
</gene>
<proteinExistence type="predicted"/>
<dbReference type="CDD" id="cd00093">
    <property type="entry name" value="HTH_XRE"/>
    <property type="match status" value="1"/>
</dbReference>